<keyword evidence="8 12" id="KW-1133">Transmembrane helix</keyword>
<evidence type="ECO:0000256" key="11">
    <source>
        <dbReference type="ARBA" id="ARBA00023136"/>
    </source>
</evidence>
<evidence type="ECO:0000313" key="14">
    <source>
        <dbReference type="EMBL" id="QBZ64027.1"/>
    </source>
</evidence>
<comment type="subunit">
    <text evidence="12">Component of the PAM complex.</text>
</comment>
<comment type="subcellular location">
    <subcellularLocation>
        <location evidence="1 12">Mitochondrion inner membrane</location>
        <topology evidence="1 12">Multi-pass membrane protein</topology>
    </subcellularLocation>
</comment>
<evidence type="ECO:0000256" key="2">
    <source>
        <dbReference type="ARBA" id="ARBA00006837"/>
    </source>
</evidence>
<dbReference type="AlphaFoldDB" id="A0A4P7NNZ0"/>
<comment type="similarity">
    <text evidence="2 12">Belongs to the PAM17 family.</text>
</comment>
<evidence type="ECO:0000256" key="12">
    <source>
        <dbReference type="RuleBase" id="RU367146"/>
    </source>
</evidence>
<evidence type="ECO:0000256" key="9">
    <source>
        <dbReference type="ARBA" id="ARBA00023010"/>
    </source>
</evidence>
<name>A0A4P7NNZ0_PYROR</name>
<sequence>MLVSRTTNMLRAVPARATTLQQPALRGMATTCLLAAKPTASPTMAIRCQPKILQTLASARSPILGSRSASTTTTSPPSSKAAATDIAEKPLDWNTFFRLRTLRRRWQLAFSGLMCAGSAGGGAIFLGSGSLDSLVSQLPLDPFFTLGLMTFGFAALGWLVGPILGSAAFNVLHRSTKRQMTLKENQFFARVKKNRAEPYGSASNPVPDFYGEKIQSVAGYRQWMKDQRAFNKKRVTFI</sequence>
<feature type="region of interest" description="Disordered" evidence="13">
    <location>
        <begin position="64"/>
        <end position="83"/>
    </location>
</feature>
<reference evidence="14 15" key="1">
    <citation type="journal article" date="2019" name="Mol. Biol. Evol.">
        <title>Blast fungal genomes show frequent chromosomal changes, gene gains and losses, and effector gene turnover.</title>
        <authorList>
            <person name="Gomez Luciano L.B."/>
            <person name="Jason Tsai I."/>
            <person name="Chuma I."/>
            <person name="Tosa Y."/>
            <person name="Chen Y.H."/>
            <person name="Li J.Y."/>
            <person name="Li M.Y."/>
            <person name="Jade Lu M.Y."/>
            <person name="Nakayashiki H."/>
            <person name="Li W.H."/>
        </authorList>
    </citation>
    <scope>NUCLEOTIDE SEQUENCE [LARGE SCALE GENOMIC DNA]</scope>
    <source>
        <strain evidence="14">MZ5-1-6</strain>
    </source>
</reference>
<keyword evidence="3 12" id="KW-0813">Transport</keyword>
<evidence type="ECO:0000256" key="7">
    <source>
        <dbReference type="ARBA" id="ARBA00022946"/>
    </source>
</evidence>
<protein>
    <recommendedName>
        <fullName evidence="12">Presequence translocated-associated motor subunit PAM17</fullName>
    </recommendedName>
</protein>
<dbReference type="Proteomes" id="UP000294847">
    <property type="component" value="Chromosome 6"/>
</dbReference>
<dbReference type="PANTHER" id="PTHR28021">
    <property type="entry name" value="PRESEQUENCE TRANSLOCATED-ASSOCIATED MOTOR SUBUNIT PAM17, MITOCHONDRIAL"/>
    <property type="match status" value="1"/>
</dbReference>
<evidence type="ECO:0000256" key="1">
    <source>
        <dbReference type="ARBA" id="ARBA00004448"/>
    </source>
</evidence>
<feature type="transmembrane region" description="Helical" evidence="12">
    <location>
        <begin position="108"/>
        <end position="131"/>
    </location>
</feature>
<organism evidence="14 15">
    <name type="scientific">Pyricularia oryzae</name>
    <name type="common">Rice blast fungus</name>
    <name type="synonym">Magnaporthe oryzae</name>
    <dbReference type="NCBI Taxonomy" id="318829"/>
    <lineage>
        <taxon>Eukaryota</taxon>
        <taxon>Fungi</taxon>
        <taxon>Dikarya</taxon>
        <taxon>Ascomycota</taxon>
        <taxon>Pezizomycotina</taxon>
        <taxon>Sordariomycetes</taxon>
        <taxon>Sordariomycetidae</taxon>
        <taxon>Magnaporthales</taxon>
        <taxon>Pyriculariaceae</taxon>
        <taxon>Pyricularia</taxon>
    </lineage>
</organism>
<dbReference type="InterPro" id="IPR013875">
    <property type="entry name" value="Pam17"/>
</dbReference>
<evidence type="ECO:0000256" key="5">
    <source>
        <dbReference type="ARBA" id="ARBA00022792"/>
    </source>
</evidence>
<comment type="function">
    <text evidence="12">Component of the PAM complex, a complex required for the translocation of transit peptide-containing proteins from the inner membrane into the mitochondrial matrix in an ATP-dependent manner.</text>
</comment>
<evidence type="ECO:0000256" key="4">
    <source>
        <dbReference type="ARBA" id="ARBA00022692"/>
    </source>
</evidence>
<dbReference type="GO" id="GO:0001405">
    <property type="term" value="C:PAM complex, Tim23 associated import motor"/>
    <property type="evidence" value="ECO:0007669"/>
    <property type="project" value="UniProtKB-UniRule"/>
</dbReference>
<keyword evidence="7" id="KW-0809">Transit peptide</keyword>
<accession>A0A4P7NNZ0</accession>
<evidence type="ECO:0000256" key="13">
    <source>
        <dbReference type="SAM" id="MobiDB-lite"/>
    </source>
</evidence>
<dbReference type="GO" id="GO:0030150">
    <property type="term" value="P:protein import into mitochondrial matrix"/>
    <property type="evidence" value="ECO:0007669"/>
    <property type="project" value="UniProtKB-UniRule"/>
</dbReference>
<proteinExistence type="inferred from homology"/>
<keyword evidence="5 12" id="KW-0999">Mitochondrion inner membrane</keyword>
<evidence type="ECO:0000256" key="3">
    <source>
        <dbReference type="ARBA" id="ARBA00022448"/>
    </source>
</evidence>
<keyword evidence="11 12" id="KW-0472">Membrane</keyword>
<keyword evidence="10 12" id="KW-0496">Mitochondrion</keyword>
<keyword evidence="9 12" id="KW-0811">Translocation</keyword>
<feature type="transmembrane region" description="Helical" evidence="12">
    <location>
        <begin position="143"/>
        <end position="172"/>
    </location>
</feature>
<keyword evidence="4 12" id="KW-0812">Transmembrane</keyword>
<evidence type="ECO:0000256" key="6">
    <source>
        <dbReference type="ARBA" id="ARBA00022927"/>
    </source>
</evidence>
<dbReference type="PANTHER" id="PTHR28021:SF1">
    <property type="entry name" value="PRESEQUENCE TRANSLOCATED-ASSOCIATED MOTOR SUBUNIT PAM17, MITOCHONDRIAL"/>
    <property type="match status" value="1"/>
</dbReference>
<dbReference type="EMBL" id="CP034209">
    <property type="protein sequence ID" value="QBZ64027.1"/>
    <property type="molecule type" value="Genomic_DNA"/>
</dbReference>
<dbReference type="Pfam" id="PF08566">
    <property type="entry name" value="Pam17"/>
    <property type="match status" value="1"/>
</dbReference>
<evidence type="ECO:0000256" key="10">
    <source>
        <dbReference type="ARBA" id="ARBA00023128"/>
    </source>
</evidence>
<feature type="compositionally biased region" description="Low complexity" evidence="13">
    <location>
        <begin position="68"/>
        <end position="83"/>
    </location>
</feature>
<evidence type="ECO:0000256" key="8">
    <source>
        <dbReference type="ARBA" id="ARBA00022989"/>
    </source>
</evidence>
<evidence type="ECO:0000313" key="15">
    <source>
        <dbReference type="Proteomes" id="UP000294847"/>
    </source>
</evidence>
<keyword evidence="6 12" id="KW-0653">Protein transport</keyword>
<gene>
    <name evidence="14" type="ORF">PoMZ_05718</name>
</gene>